<sequence>CFAPFVNNHPEIKSIIVPHDISEERINACLKTFPSAVRFSQVKDTIANTNAHILIIDNIGMLNKLYRYATVTYIGGAWGTKGIHNILEAAVFGKPVFYGPNFSKNYEAQELVDAGGAFTSDNPNTLCQKIETIFANPDELEKSSKAAQTFVQNRIGATDIIMHYIDTQL</sequence>
<dbReference type="Proteomes" id="UP000249645">
    <property type="component" value="Unassembled WGS sequence"/>
</dbReference>
<evidence type="ECO:0000256" key="1">
    <source>
        <dbReference type="RuleBase" id="RU365103"/>
    </source>
</evidence>
<dbReference type="EMBL" id="QFOI01000518">
    <property type="protein sequence ID" value="PZP41441.1"/>
    <property type="molecule type" value="Genomic_DNA"/>
</dbReference>
<comment type="catalytic activity">
    <reaction evidence="1">
        <text>lipid IVA (E. coli) + CMP-3-deoxy-beta-D-manno-octulosonate = alpha-Kdo-(2-&gt;6)-lipid IVA (E. coli) + CMP + H(+)</text>
        <dbReference type="Rhea" id="RHEA:28066"/>
        <dbReference type="ChEBI" id="CHEBI:15378"/>
        <dbReference type="ChEBI" id="CHEBI:58603"/>
        <dbReference type="ChEBI" id="CHEBI:60364"/>
        <dbReference type="ChEBI" id="CHEBI:60377"/>
        <dbReference type="ChEBI" id="CHEBI:85987"/>
        <dbReference type="EC" id="2.4.99.12"/>
    </reaction>
</comment>
<dbReference type="AlphaFoldDB" id="A0A2W5EBM4"/>
<keyword evidence="1 2" id="KW-0808">Transferase</keyword>
<dbReference type="EC" id="2.4.99.12" evidence="1"/>
<protein>
    <recommendedName>
        <fullName evidence="1">3-deoxy-D-manno-octulosonic acid transferase</fullName>
        <shortName evidence="1">Kdo transferase</shortName>
        <ecNumber evidence="1">2.4.99.12</ecNumber>
    </recommendedName>
    <alternativeName>
        <fullName evidence="1">Lipid IV(A) 3-deoxy-D-manno-octulosonic acid transferase</fullName>
    </alternativeName>
</protein>
<dbReference type="UniPathway" id="UPA00958"/>
<dbReference type="GO" id="GO:0009245">
    <property type="term" value="P:lipid A biosynthetic process"/>
    <property type="evidence" value="ECO:0007669"/>
    <property type="project" value="TreeGrafter"/>
</dbReference>
<organism evidence="2 3">
    <name type="scientific">Pseudopedobacter saltans</name>
    <dbReference type="NCBI Taxonomy" id="151895"/>
    <lineage>
        <taxon>Bacteria</taxon>
        <taxon>Pseudomonadati</taxon>
        <taxon>Bacteroidota</taxon>
        <taxon>Sphingobacteriia</taxon>
        <taxon>Sphingobacteriales</taxon>
        <taxon>Sphingobacteriaceae</taxon>
        <taxon>Pseudopedobacter</taxon>
    </lineage>
</organism>
<name>A0A2W5EBM4_9SPHI</name>
<comment type="similarity">
    <text evidence="1">Belongs to the glycosyltransferase group 1 family.</text>
</comment>
<dbReference type="PANTHER" id="PTHR42755:SF1">
    <property type="entry name" value="3-DEOXY-D-MANNO-OCTULOSONIC ACID TRANSFERASE, MITOCHONDRIAL-RELATED"/>
    <property type="match status" value="1"/>
</dbReference>
<feature type="non-terminal residue" evidence="2">
    <location>
        <position position="1"/>
    </location>
</feature>
<comment type="pathway">
    <text evidence="1">Bacterial outer membrane biogenesis; LPS core biosynthesis.</text>
</comment>
<dbReference type="PANTHER" id="PTHR42755">
    <property type="entry name" value="3-DEOXY-MANNO-OCTULOSONATE CYTIDYLYLTRANSFERASE"/>
    <property type="match status" value="1"/>
</dbReference>
<comment type="caution">
    <text evidence="2">The sequence shown here is derived from an EMBL/GenBank/DDBJ whole genome shotgun (WGS) entry which is preliminary data.</text>
</comment>
<dbReference type="GO" id="GO:0009244">
    <property type="term" value="P:lipopolysaccharide core region biosynthetic process"/>
    <property type="evidence" value="ECO:0007669"/>
    <property type="project" value="UniProtKB-UniRule"/>
</dbReference>
<dbReference type="GO" id="GO:0005886">
    <property type="term" value="C:plasma membrane"/>
    <property type="evidence" value="ECO:0007669"/>
    <property type="project" value="UniProtKB-SubCell"/>
</dbReference>
<comment type="function">
    <text evidence="1">Involved in lipopolysaccharide (LPS) biosynthesis. Catalyzes the transfer of 3-deoxy-D-manno-octulosonate (Kdo) residue(s) from CMP-Kdo to lipid IV(A), the tetraacyldisaccharide-1,4'-bisphosphate precursor of lipid A.</text>
</comment>
<dbReference type="InterPro" id="IPR039901">
    <property type="entry name" value="Kdotransferase"/>
</dbReference>
<keyword evidence="1" id="KW-0472">Membrane</keyword>
<keyword evidence="1" id="KW-1003">Cell membrane</keyword>
<evidence type="ECO:0000313" key="2">
    <source>
        <dbReference type="EMBL" id="PZP41441.1"/>
    </source>
</evidence>
<comment type="subcellular location">
    <subcellularLocation>
        <location evidence="1">Cell membrane</location>
    </subcellularLocation>
</comment>
<keyword evidence="1" id="KW-0448">Lipopolysaccharide biosynthesis</keyword>
<proteinExistence type="inferred from homology"/>
<evidence type="ECO:0000313" key="3">
    <source>
        <dbReference type="Proteomes" id="UP000249645"/>
    </source>
</evidence>
<dbReference type="SUPFAM" id="SSF53756">
    <property type="entry name" value="UDP-Glycosyltransferase/glycogen phosphorylase"/>
    <property type="match status" value="1"/>
</dbReference>
<reference evidence="2 3" key="1">
    <citation type="submission" date="2017-11" db="EMBL/GenBank/DDBJ databases">
        <title>Infants hospitalized years apart are colonized by the same room-sourced microbial strains.</title>
        <authorList>
            <person name="Brooks B."/>
            <person name="Olm M.R."/>
            <person name="Firek B.A."/>
            <person name="Baker R."/>
            <person name="Thomas B.C."/>
            <person name="Morowitz M.J."/>
            <person name="Banfield J.F."/>
        </authorList>
    </citation>
    <scope>NUCLEOTIDE SEQUENCE [LARGE SCALE GENOMIC DNA]</scope>
    <source>
        <strain evidence="2">S2_009_000_R2_76</strain>
    </source>
</reference>
<dbReference type="GO" id="GO:0043842">
    <property type="term" value="F:Kdo transferase activity"/>
    <property type="evidence" value="ECO:0007669"/>
    <property type="project" value="UniProtKB-EC"/>
</dbReference>
<dbReference type="Gene3D" id="3.40.50.2000">
    <property type="entry name" value="Glycogen Phosphorylase B"/>
    <property type="match status" value="1"/>
</dbReference>
<accession>A0A2W5EBM4</accession>
<gene>
    <name evidence="2" type="ORF">DI598_18215</name>
</gene>